<proteinExistence type="predicted"/>
<protein>
    <submittedName>
        <fullName evidence="1">Uncharacterized protein</fullName>
    </submittedName>
</protein>
<dbReference type="GeneID" id="17776906"/>
<name>V5RAC6_9CAUD</name>
<evidence type="ECO:0000313" key="1">
    <source>
        <dbReference type="EMBL" id="AHB31655.1"/>
    </source>
</evidence>
<reference evidence="1 2" key="1">
    <citation type="journal article" date="2014" name="PLoS ONE">
        <title>Isolation and Characterization of vB_ArS-ArV2 - First Arthrobacter sp. Infecting Bacteriophage with Completely Sequenced Genome.</title>
        <authorList>
            <person name="Simoliunas E."/>
            <person name="Kaliniene L."/>
            <person name="Stasilo M."/>
            <person name="Truncaite L."/>
            <person name="Zajanckauskaite A."/>
            <person name="Staniulis J."/>
            <person name="Nainys J."/>
            <person name="Kaupinis A."/>
            <person name="Valius M."/>
            <person name="Meskys R."/>
        </authorList>
    </citation>
    <scope>NUCLEOTIDE SEQUENCE [LARGE SCALE GENOMIC DNA]</scope>
</reference>
<evidence type="ECO:0000313" key="2">
    <source>
        <dbReference type="Proteomes" id="UP000018644"/>
    </source>
</evidence>
<dbReference type="RefSeq" id="YP_008857915.1">
    <property type="nucleotide sequence ID" value="NC_022972.2"/>
</dbReference>
<keyword evidence="2" id="KW-1185">Reference proteome</keyword>
<dbReference type="EMBL" id="KF692088">
    <property type="protein sequence ID" value="AHB31655.1"/>
    <property type="molecule type" value="Genomic_DNA"/>
</dbReference>
<dbReference type="Proteomes" id="UP000018644">
    <property type="component" value="Segment"/>
</dbReference>
<accession>V5RAC6</accession>
<sequence length="71" mass="7567">MTAAELNAISADAHERTQYVQGVTDQARLRGLIAQADAAYTQTVQHAAQTGDWTLVPAAHQALHQARGTQA</sequence>
<gene>
    <name evidence="1" type="ORF">ArV2_gp44</name>
</gene>
<organism evidence="1 2">
    <name type="scientific">Arthrobacter phage vB_ArS-ArV2</name>
    <dbReference type="NCBI Taxonomy" id="1414742"/>
    <lineage>
        <taxon>Viruses</taxon>
        <taxon>Duplodnaviria</taxon>
        <taxon>Heunggongvirae</taxon>
        <taxon>Uroviricota</taxon>
        <taxon>Caudoviricetes</taxon>
        <taxon>Arvduovirus</taxon>
        <taxon>Arvduovirus ArV2</taxon>
    </lineage>
</organism>
<dbReference type="KEGG" id="vg:17776906"/>